<dbReference type="InterPro" id="IPR029058">
    <property type="entry name" value="AB_hydrolase_fold"/>
</dbReference>
<proteinExistence type="predicted"/>
<name>A0A5C6XC38_9DELT</name>
<evidence type="ECO:0000259" key="1">
    <source>
        <dbReference type="Pfam" id="PF12697"/>
    </source>
</evidence>
<reference evidence="2 3" key="1">
    <citation type="submission" date="2019-08" db="EMBL/GenBank/DDBJ databases">
        <title>Bradymonadales sp. TMQ4.</title>
        <authorList>
            <person name="Liang Q."/>
        </authorList>
    </citation>
    <scope>NUCLEOTIDE SEQUENCE [LARGE SCALE GENOMIC DNA]</scope>
    <source>
        <strain evidence="2 3">TMQ4</strain>
    </source>
</reference>
<dbReference type="InterPro" id="IPR000073">
    <property type="entry name" value="AB_hydrolase_1"/>
</dbReference>
<comment type="caution">
    <text evidence="2">The sequence shown here is derived from an EMBL/GenBank/DDBJ whole genome shotgun (WGS) entry which is preliminary data.</text>
</comment>
<dbReference type="Proteomes" id="UP000321412">
    <property type="component" value="Unassembled WGS sequence"/>
</dbReference>
<sequence length="303" mass="33226">MLSPGFGVTSPPSPPILAMINAWIPASAPAALRSVYTPSPFQNLPFHWWECGQGPDTVVFLHGIMAHAMAFRLAISPAAENFRVIVADLPGHGFDRTFRSPRIPPTIDALSDWLQALLDAIDAPRIHLVGHSLGATLSFLHARQSPEPRLQSLSLVSPGLKLRTSPRTAPLIKALPTSVASLGMNRLGIRLLEPMQWRRARMSLPELDAYLTPLKDPARLKFMLKLASDIVAAGDRSAGGHTIALPTLLLWGDRDHLLPLDTAHRLHRDIPDARLHIFEGCGHSPMEDAPLEFNRALADFLTR</sequence>
<keyword evidence="3" id="KW-1185">Reference proteome</keyword>
<dbReference type="GO" id="GO:0016020">
    <property type="term" value="C:membrane"/>
    <property type="evidence" value="ECO:0007669"/>
    <property type="project" value="TreeGrafter"/>
</dbReference>
<dbReference type="OrthoDB" id="5342129at2"/>
<organism evidence="2 3">
    <name type="scientific">Lujinxingia vulgaris</name>
    <dbReference type="NCBI Taxonomy" id="2600176"/>
    <lineage>
        <taxon>Bacteria</taxon>
        <taxon>Deltaproteobacteria</taxon>
        <taxon>Bradymonadales</taxon>
        <taxon>Lujinxingiaceae</taxon>
        <taxon>Lujinxingia</taxon>
    </lineage>
</organism>
<keyword evidence="2" id="KW-0378">Hydrolase</keyword>
<evidence type="ECO:0000313" key="2">
    <source>
        <dbReference type="EMBL" id="TXD38981.1"/>
    </source>
</evidence>
<dbReference type="PRINTS" id="PR00412">
    <property type="entry name" value="EPOXHYDRLASE"/>
</dbReference>
<dbReference type="Gene3D" id="3.40.50.1820">
    <property type="entry name" value="alpha/beta hydrolase"/>
    <property type="match status" value="1"/>
</dbReference>
<gene>
    <name evidence="2" type="ORF">FRC98_00845</name>
</gene>
<dbReference type="AlphaFoldDB" id="A0A5C6XC38"/>
<dbReference type="PANTHER" id="PTHR43798:SF33">
    <property type="entry name" value="HYDROLASE, PUTATIVE (AFU_ORTHOLOGUE AFUA_2G14860)-RELATED"/>
    <property type="match status" value="1"/>
</dbReference>
<dbReference type="EMBL" id="VOSM01000001">
    <property type="protein sequence ID" value="TXD38981.1"/>
    <property type="molecule type" value="Genomic_DNA"/>
</dbReference>
<dbReference type="GO" id="GO:0016787">
    <property type="term" value="F:hydrolase activity"/>
    <property type="evidence" value="ECO:0007669"/>
    <property type="project" value="UniProtKB-KW"/>
</dbReference>
<accession>A0A5C6XC38</accession>
<dbReference type="PRINTS" id="PR00111">
    <property type="entry name" value="ABHYDROLASE"/>
</dbReference>
<protein>
    <submittedName>
        <fullName evidence="2">Alpha/beta hydrolase</fullName>
    </submittedName>
</protein>
<dbReference type="Pfam" id="PF12697">
    <property type="entry name" value="Abhydrolase_6"/>
    <property type="match status" value="1"/>
</dbReference>
<dbReference type="InterPro" id="IPR000639">
    <property type="entry name" value="Epox_hydrolase-like"/>
</dbReference>
<evidence type="ECO:0000313" key="3">
    <source>
        <dbReference type="Proteomes" id="UP000321412"/>
    </source>
</evidence>
<feature type="domain" description="AB hydrolase-1" evidence="1">
    <location>
        <begin position="58"/>
        <end position="295"/>
    </location>
</feature>
<dbReference type="PANTHER" id="PTHR43798">
    <property type="entry name" value="MONOACYLGLYCEROL LIPASE"/>
    <property type="match status" value="1"/>
</dbReference>
<dbReference type="InterPro" id="IPR050266">
    <property type="entry name" value="AB_hydrolase_sf"/>
</dbReference>
<dbReference type="SUPFAM" id="SSF53474">
    <property type="entry name" value="alpha/beta-Hydrolases"/>
    <property type="match status" value="1"/>
</dbReference>